<gene>
    <name evidence="7" type="ORF">DRP53_04650</name>
</gene>
<dbReference type="GO" id="GO:0006508">
    <property type="term" value="P:proteolysis"/>
    <property type="evidence" value="ECO:0007669"/>
    <property type="project" value="UniProtKB-KW"/>
</dbReference>
<comment type="caution">
    <text evidence="7">The sequence shown here is derived from an EMBL/GenBank/DDBJ whole genome shotgun (WGS) entry which is preliminary data.</text>
</comment>
<evidence type="ECO:0000259" key="6">
    <source>
        <dbReference type="Pfam" id="PF19289"/>
    </source>
</evidence>
<feature type="domain" description="Metalloprotease TldD/E N-terminal" evidence="5">
    <location>
        <begin position="20"/>
        <end position="83"/>
    </location>
</feature>
<dbReference type="Pfam" id="PF01523">
    <property type="entry name" value="PmbA_TldD_1st"/>
    <property type="match status" value="1"/>
</dbReference>
<reference evidence="7 8" key="1">
    <citation type="submission" date="2018-06" db="EMBL/GenBank/DDBJ databases">
        <title>Extensive metabolic versatility and redundancy in microbially diverse, dynamic hydrothermal sediments.</title>
        <authorList>
            <person name="Dombrowski N."/>
            <person name="Teske A."/>
            <person name="Baker B.J."/>
        </authorList>
    </citation>
    <scope>NUCLEOTIDE SEQUENCE [LARGE SCALE GENOMIC DNA]</scope>
    <source>
        <strain evidence="7">B36_G15</strain>
    </source>
</reference>
<sequence>MKQLAEYAVGKMKGRVDYGDIRIVDTKYESITVKNGIIEGVKRTRSYGFGIRLLKDEGWGFSSSSRIGESEIERVINDALAIAAASRLPGVKIRLAPVSPVRDNYQTRYLIDPFEIRIDDKIKFLCRVNSILSRKWVDIALTSVSFIREHKIFASTEGSLIEQLLLASGGSIKVITKSDWDLQVRSYQNSGQAGYEFIERLDLEGNGERIGEELQMLLKAKPCPAQKTVVILDQDQMALQIHESIGHATELDRVLGMEASYAGTSFLKISDLGRLRYGAEIVNVVADARVKGGIGSFGYDDEGVRARRVYLIRDGILTGFQSSRETAPLIKRVSSGGMRADGWNRLPLIRMTNINLLPGKIPYEEMIAETKDGILMSTNRSWSIDDRRLNFQFGCEIAYRIQRGKITEVYKNPLYTGITPLFWSKCDAIGDKKSWRLIGILNCGKGEPGQTMRVGHGTAPARFRDVEIGAG</sequence>
<dbReference type="InterPro" id="IPR002510">
    <property type="entry name" value="Metalloprtase-TldD/E_N"/>
</dbReference>
<dbReference type="EMBL" id="QNBE01000036">
    <property type="protein sequence ID" value="RKX70534.1"/>
    <property type="molecule type" value="Genomic_DNA"/>
</dbReference>
<keyword evidence="3" id="KW-0378">Hydrolase</keyword>
<feature type="domain" description="Metalloprotease TldD/E C-terminal" evidence="6">
    <location>
        <begin position="226"/>
        <end position="468"/>
    </location>
</feature>
<evidence type="ECO:0000313" key="7">
    <source>
        <dbReference type="EMBL" id="RKX70534.1"/>
    </source>
</evidence>
<dbReference type="SUPFAM" id="SSF111283">
    <property type="entry name" value="Putative modulator of DNA gyrase, PmbA/TldD"/>
    <property type="match status" value="1"/>
</dbReference>
<dbReference type="Pfam" id="PF19289">
    <property type="entry name" value="PmbA_TldD_3rd"/>
    <property type="match status" value="1"/>
</dbReference>
<dbReference type="GO" id="GO:0005829">
    <property type="term" value="C:cytosol"/>
    <property type="evidence" value="ECO:0007669"/>
    <property type="project" value="TreeGrafter"/>
</dbReference>
<keyword evidence="2" id="KW-0645">Protease</keyword>
<evidence type="ECO:0000256" key="1">
    <source>
        <dbReference type="ARBA" id="ARBA00005836"/>
    </source>
</evidence>
<evidence type="ECO:0000256" key="2">
    <source>
        <dbReference type="ARBA" id="ARBA00022670"/>
    </source>
</evidence>
<evidence type="ECO:0000259" key="5">
    <source>
        <dbReference type="Pfam" id="PF01523"/>
    </source>
</evidence>
<dbReference type="Gene3D" id="3.30.2290.10">
    <property type="entry name" value="PmbA/TldD superfamily"/>
    <property type="match status" value="1"/>
</dbReference>
<dbReference type="AlphaFoldDB" id="A0A660SIC2"/>
<organism evidence="7 8">
    <name type="scientific">candidate division WOR-3 bacterium</name>
    <dbReference type="NCBI Taxonomy" id="2052148"/>
    <lineage>
        <taxon>Bacteria</taxon>
        <taxon>Bacteria division WOR-3</taxon>
    </lineage>
</organism>
<dbReference type="GO" id="GO:0008237">
    <property type="term" value="F:metallopeptidase activity"/>
    <property type="evidence" value="ECO:0007669"/>
    <property type="project" value="UniProtKB-KW"/>
</dbReference>
<dbReference type="Proteomes" id="UP000268469">
    <property type="component" value="Unassembled WGS sequence"/>
</dbReference>
<evidence type="ECO:0000256" key="4">
    <source>
        <dbReference type="ARBA" id="ARBA00023049"/>
    </source>
</evidence>
<dbReference type="InterPro" id="IPR036059">
    <property type="entry name" value="TldD/PmbA_sf"/>
</dbReference>
<evidence type="ECO:0000256" key="3">
    <source>
        <dbReference type="ARBA" id="ARBA00022801"/>
    </source>
</evidence>
<dbReference type="InterPro" id="IPR051463">
    <property type="entry name" value="Peptidase_U62_metallo"/>
</dbReference>
<protein>
    <submittedName>
        <fullName evidence="7">TldD/PmbA family protein</fullName>
    </submittedName>
</protein>
<name>A0A660SIC2_UNCW3</name>
<dbReference type="InterPro" id="IPR035068">
    <property type="entry name" value="TldD/PmbA_N"/>
</dbReference>
<accession>A0A660SIC2</accession>
<proteinExistence type="inferred from homology"/>
<evidence type="ECO:0000313" key="8">
    <source>
        <dbReference type="Proteomes" id="UP000268469"/>
    </source>
</evidence>
<dbReference type="InterPro" id="IPR045569">
    <property type="entry name" value="Metalloprtase-TldD/E_C"/>
</dbReference>
<comment type="similarity">
    <text evidence="1">Belongs to the peptidase U62 family.</text>
</comment>
<keyword evidence="4" id="KW-0482">Metalloprotease</keyword>
<dbReference type="PANTHER" id="PTHR30624">
    <property type="entry name" value="UNCHARACTERIZED PROTEIN TLDD AND PMBA"/>
    <property type="match status" value="1"/>
</dbReference>
<dbReference type="PANTHER" id="PTHR30624:SF10">
    <property type="entry name" value="CONSERVED PROTEIN"/>
    <property type="match status" value="1"/>
</dbReference>